<gene>
    <name evidence="1" type="ORF">IAA70_05545</name>
</gene>
<accession>A0A9D1A8C5</accession>
<proteinExistence type="predicted"/>
<protein>
    <recommendedName>
        <fullName evidence="3">AlgX/AlgJ SGNH hydrolase-like domain-containing protein</fullName>
    </recommendedName>
</protein>
<reference evidence="1" key="2">
    <citation type="journal article" date="2021" name="PeerJ">
        <title>Extensive microbial diversity within the chicken gut microbiome revealed by metagenomics and culture.</title>
        <authorList>
            <person name="Gilroy R."/>
            <person name="Ravi A."/>
            <person name="Getino M."/>
            <person name="Pursley I."/>
            <person name="Horton D.L."/>
            <person name="Alikhan N.F."/>
            <person name="Baker D."/>
            <person name="Gharbi K."/>
            <person name="Hall N."/>
            <person name="Watson M."/>
            <person name="Adriaenssens E.M."/>
            <person name="Foster-Nyarko E."/>
            <person name="Jarju S."/>
            <person name="Secka A."/>
            <person name="Antonio M."/>
            <person name="Oren A."/>
            <person name="Chaudhuri R.R."/>
            <person name="La Ragione R."/>
            <person name="Hildebrand F."/>
            <person name="Pallen M.J."/>
        </authorList>
    </citation>
    <scope>NUCLEOTIDE SEQUENCE</scope>
    <source>
        <strain evidence="1">ChiHjej9B8-7071</strain>
    </source>
</reference>
<name>A0A9D1A8C5_9FIRM</name>
<reference evidence="1" key="1">
    <citation type="submission" date="2020-10" db="EMBL/GenBank/DDBJ databases">
        <authorList>
            <person name="Gilroy R."/>
        </authorList>
    </citation>
    <scope>NUCLEOTIDE SEQUENCE</scope>
    <source>
        <strain evidence="1">ChiHjej9B8-7071</strain>
    </source>
</reference>
<evidence type="ECO:0000313" key="2">
    <source>
        <dbReference type="Proteomes" id="UP000824258"/>
    </source>
</evidence>
<evidence type="ECO:0008006" key="3">
    <source>
        <dbReference type="Google" id="ProtNLM"/>
    </source>
</evidence>
<organism evidence="1 2">
    <name type="scientific">Candidatus Avoscillospira stercoripullorum</name>
    <dbReference type="NCBI Taxonomy" id="2840709"/>
    <lineage>
        <taxon>Bacteria</taxon>
        <taxon>Bacillati</taxon>
        <taxon>Bacillota</taxon>
        <taxon>Clostridia</taxon>
        <taxon>Eubacteriales</taxon>
        <taxon>Oscillospiraceae</taxon>
        <taxon>Oscillospiraceae incertae sedis</taxon>
        <taxon>Candidatus Avoscillospira</taxon>
    </lineage>
</organism>
<dbReference type="EMBL" id="DVGD01000173">
    <property type="protein sequence ID" value="HIR09846.1"/>
    <property type="molecule type" value="Genomic_DNA"/>
</dbReference>
<evidence type="ECO:0000313" key="1">
    <source>
        <dbReference type="EMBL" id="HIR09846.1"/>
    </source>
</evidence>
<dbReference type="Proteomes" id="UP000824258">
    <property type="component" value="Unassembled WGS sequence"/>
</dbReference>
<comment type="caution">
    <text evidence="1">The sequence shown here is derived from an EMBL/GenBank/DDBJ whole genome shotgun (WGS) entry which is preliminary data.</text>
</comment>
<sequence>MQKLTQRLTIAVFALVLLGFMVLHLLLPDGTISRAERRKLQQFPAVSGEALLSAEFSEDVEDYLLDQFPFRDSFRTLKAVWTYDLLGQKDNNGIYIAEGTASKLDATLDEKQLKLFTDKMNSLHETYFPQANVYYAVIPDKNYYLAPSHGYPTLDYEKLFSTVEAELPWATHVDLTGSLTAADYYATDSHWRQERLQKVVDTLASAMELTLPSWESYTPHTLSGFQGVYYGQAALPLPAEDLIYLTNEITEGCTVSGPENPSPTVYDPAKFENLDGYDVFLSGAQAVLTIENPNAASDKNLVIFRDSYGSSLTPLLLGGYRTVTLVDVRYVASQYLGQFVDFSQVDDVLLLYSTTVINSAGILR</sequence>
<dbReference type="AlphaFoldDB" id="A0A9D1A8C5"/>